<dbReference type="AlphaFoldDB" id="A0AAV4RFE8"/>
<reference evidence="1 2" key="1">
    <citation type="submission" date="2021-06" db="EMBL/GenBank/DDBJ databases">
        <title>Caerostris darwini draft genome.</title>
        <authorList>
            <person name="Kono N."/>
            <person name="Arakawa K."/>
        </authorList>
    </citation>
    <scope>NUCLEOTIDE SEQUENCE [LARGE SCALE GENOMIC DNA]</scope>
</reference>
<gene>
    <name evidence="1" type="ORF">CDAR_414831</name>
</gene>
<organism evidence="1 2">
    <name type="scientific">Caerostris darwini</name>
    <dbReference type="NCBI Taxonomy" id="1538125"/>
    <lineage>
        <taxon>Eukaryota</taxon>
        <taxon>Metazoa</taxon>
        <taxon>Ecdysozoa</taxon>
        <taxon>Arthropoda</taxon>
        <taxon>Chelicerata</taxon>
        <taxon>Arachnida</taxon>
        <taxon>Araneae</taxon>
        <taxon>Araneomorphae</taxon>
        <taxon>Entelegynae</taxon>
        <taxon>Araneoidea</taxon>
        <taxon>Araneidae</taxon>
        <taxon>Caerostris</taxon>
    </lineage>
</organism>
<protein>
    <submittedName>
        <fullName evidence="1">Uncharacterized protein</fullName>
    </submittedName>
</protein>
<keyword evidence="2" id="KW-1185">Reference proteome</keyword>
<comment type="caution">
    <text evidence="1">The sequence shown here is derived from an EMBL/GenBank/DDBJ whole genome shotgun (WGS) entry which is preliminary data.</text>
</comment>
<dbReference type="EMBL" id="BPLQ01006032">
    <property type="protein sequence ID" value="GIY19416.1"/>
    <property type="molecule type" value="Genomic_DNA"/>
</dbReference>
<evidence type="ECO:0000313" key="2">
    <source>
        <dbReference type="Proteomes" id="UP001054837"/>
    </source>
</evidence>
<proteinExistence type="predicted"/>
<name>A0AAV4RFE8_9ARAC</name>
<accession>A0AAV4RFE8</accession>
<sequence length="97" mass="11075">MTPKNNKKCNEININRLNISAFRVLPMADTNSRVTSKRETEKGDGILICQSAKKRVVVWDNISFNIDRGWLGGRYSVFCYVAVVPLHVMVTFQQDNI</sequence>
<dbReference type="Proteomes" id="UP001054837">
    <property type="component" value="Unassembled WGS sequence"/>
</dbReference>
<evidence type="ECO:0000313" key="1">
    <source>
        <dbReference type="EMBL" id="GIY19416.1"/>
    </source>
</evidence>